<keyword evidence="1" id="KW-0812">Transmembrane</keyword>
<protein>
    <submittedName>
        <fullName evidence="2">Uncharacterized protein</fullName>
    </submittedName>
</protein>
<dbReference type="KEGG" id="jeo:JMA_02650"/>
<keyword evidence="1" id="KW-0472">Membrane</keyword>
<proteinExistence type="predicted"/>
<dbReference type="OrthoDB" id="2429151at2"/>
<dbReference type="AlphaFoldDB" id="A0A0B5ALJ7"/>
<name>A0A0B5ALJ7_9BACL</name>
<reference evidence="2 3" key="1">
    <citation type="submission" date="2014-08" db="EMBL/GenBank/DDBJ databases">
        <title>Complete genome of a marine bacteria Jeotgalibacillus malaysiensis.</title>
        <authorList>
            <person name="Yaakop A.S."/>
            <person name="Chan K.-G."/>
            <person name="Goh K.M."/>
        </authorList>
    </citation>
    <scope>NUCLEOTIDE SEQUENCE [LARGE SCALE GENOMIC DNA]</scope>
    <source>
        <strain evidence="2 3">D5</strain>
    </source>
</reference>
<feature type="transmembrane region" description="Helical" evidence="1">
    <location>
        <begin position="57"/>
        <end position="81"/>
    </location>
</feature>
<dbReference type="STRING" id="1508404.JMA_02650"/>
<evidence type="ECO:0000256" key="1">
    <source>
        <dbReference type="SAM" id="Phobius"/>
    </source>
</evidence>
<keyword evidence="3" id="KW-1185">Reference proteome</keyword>
<dbReference type="EMBL" id="CP009416">
    <property type="protein sequence ID" value="AJD89582.1"/>
    <property type="molecule type" value="Genomic_DNA"/>
</dbReference>
<dbReference type="Proteomes" id="UP000031449">
    <property type="component" value="Chromosome"/>
</dbReference>
<evidence type="ECO:0000313" key="2">
    <source>
        <dbReference type="EMBL" id="AJD89582.1"/>
    </source>
</evidence>
<keyword evidence="1" id="KW-1133">Transmembrane helix</keyword>
<sequence length="92" mass="10145">MTREKLNGLIIFSIAITVIGLILLFFSVSFGTSLGENWLFQRGGADTAMYHLVIESYIQNFLVAGGVLFGIGLVTTIFSYYKLLSTTESLIK</sequence>
<dbReference type="HOGENOM" id="CLU_2409350_0_0_9"/>
<accession>A0A0B5ALJ7</accession>
<dbReference type="BioCyc" id="JESP1508404:G14D9-9482-MONOMER"/>
<gene>
    <name evidence="2" type="ORF">JMA_02650</name>
</gene>
<organism evidence="2 3">
    <name type="scientific">Jeotgalibacillus malaysiensis</name>
    <dbReference type="NCBI Taxonomy" id="1508404"/>
    <lineage>
        <taxon>Bacteria</taxon>
        <taxon>Bacillati</taxon>
        <taxon>Bacillota</taxon>
        <taxon>Bacilli</taxon>
        <taxon>Bacillales</taxon>
        <taxon>Caryophanaceae</taxon>
        <taxon>Jeotgalibacillus</taxon>
    </lineage>
</organism>
<feature type="transmembrane region" description="Helical" evidence="1">
    <location>
        <begin position="9"/>
        <end position="30"/>
    </location>
</feature>
<evidence type="ECO:0000313" key="3">
    <source>
        <dbReference type="Proteomes" id="UP000031449"/>
    </source>
</evidence>